<feature type="region of interest" description="Disordered" evidence="4">
    <location>
        <begin position="316"/>
        <end position="351"/>
    </location>
</feature>
<evidence type="ECO:0000259" key="6">
    <source>
        <dbReference type="Pfam" id="PF23086"/>
    </source>
</evidence>
<keyword evidence="3" id="KW-0687">Ribonucleoprotein</keyword>
<feature type="region of interest" description="Disordered" evidence="4">
    <location>
        <begin position="363"/>
        <end position="398"/>
    </location>
</feature>
<evidence type="ECO:0000256" key="3">
    <source>
        <dbReference type="ARBA" id="ARBA00023274"/>
    </source>
</evidence>
<dbReference type="GO" id="GO:1990904">
    <property type="term" value="C:ribonucleoprotein complex"/>
    <property type="evidence" value="ECO:0007669"/>
    <property type="project" value="UniProtKB-KW"/>
</dbReference>
<feature type="compositionally biased region" description="Basic and acidic residues" evidence="4">
    <location>
        <begin position="249"/>
        <end position="265"/>
    </location>
</feature>
<dbReference type="Pfam" id="PF15862">
    <property type="entry name" value="Coilin_N"/>
    <property type="match status" value="1"/>
</dbReference>
<feature type="compositionally biased region" description="Polar residues" evidence="4">
    <location>
        <begin position="364"/>
        <end position="381"/>
    </location>
</feature>
<feature type="compositionally biased region" description="Basic and acidic residues" evidence="4">
    <location>
        <begin position="780"/>
        <end position="791"/>
    </location>
</feature>
<feature type="region of interest" description="Disordered" evidence="4">
    <location>
        <begin position="780"/>
        <end position="799"/>
    </location>
</feature>
<feature type="region of interest" description="Disordered" evidence="4">
    <location>
        <begin position="433"/>
        <end position="469"/>
    </location>
</feature>
<dbReference type="GO" id="GO:0005840">
    <property type="term" value="C:ribosome"/>
    <property type="evidence" value="ECO:0007669"/>
    <property type="project" value="UniProtKB-KW"/>
</dbReference>
<dbReference type="GO" id="GO:0030619">
    <property type="term" value="F:U1 snRNA binding"/>
    <property type="evidence" value="ECO:0007669"/>
    <property type="project" value="TreeGrafter"/>
</dbReference>
<dbReference type="InterPro" id="IPR024822">
    <property type="entry name" value="Coilin"/>
</dbReference>
<dbReference type="EMBL" id="JBCGBO010000007">
    <property type="protein sequence ID" value="KAK9188827.1"/>
    <property type="molecule type" value="Genomic_DNA"/>
</dbReference>
<feature type="compositionally biased region" description="Basic and acidic residues" evidence="4">
    <location>
        <begin position="316"/>
        <end position="332"/>
    </location>
</feature>
<feature type="compositionally biased region" description="Basic residues" evidence="4">
    <location>
        <begin position="386"/>
        <end position="398"/>
    </location>
</feature>
<dbReference type="GO" id="GO:0006412">
    <property type="term" value="P:translation"/>
    <property type="evidence" value="ECO:0007669"/>
    <property type="project" value="InterPro"/>
</dbReference>
<gene>
    <name evidence="7" type="ORF">WN944_020232</name>
</gene>
<feature type="domain" description="Coilin N-terminal" evidence="5">
    <location>
        <begin position="121"/>
        <end position="293"/>
    </location>
</feature>
<feature type="region of interest" description="Disordered" evidence="4">
    <location>
        <begin position="739"/>
        <end position="761"/>
    </location>
</feature>
<evidence type="ECO:0000313" key="8">
    <source>
        <dbReference type="Proteomes" id="UP001428341"/>
    </source>
</evidence>
<dbReference type="Pfam" id="PF23086">
    <property type="entry name" value="Tudor_Coilin"/>
    <property type="match status" value="1"/>
</dbReference>
<organism evidence="7 8">
    <name type="scientific">Citrus x changshan-huyou</name>
    <dbReference type="NCBI Taxonomy" id="2935761"/>
    <lineage>
        <taxon>Eukaryota</taxon>
        <taxon>Viridiplantae</taxon>
        <taxon>Streptophyta</taxon>
        <taxon>Embryophyta</taxon>
        <taxon>Tracheophyta</taxon>
        <taxon>Spermatophyta</taxon>
        <taxon>Magnoliopsida</taxon>
        <taxon>eudicotyledons</taxon>
        <taxon>Gunneridae</taxon>
        <taxon>Pentapetalae</taxon>
        <taxon>rosids</taxon>
        <taxon>malvids</taxon>
        <taxon>Sapindales</taxon>
        <taxon>Rutaceae</taxon>
        <taxon>Aurantioideae</taxon>
        <taxon>Citrus</taxon>
    </lineage>
</organism>
<dbReference type="AlphaFoldDB" id="A0AAP0LWS5"/>
<protein>
    <recommendedName>
        <fullName evidence="9">Coilin</fullName>
    </recommendedName>
</protein>
<dbReference type="GO" id="GO:0003735">
    <property type="term" value="F:structural constituent of ribosome"/>
    <property type="evidence" value="ECO:0007669"/>
    <property type="project" value="InterPro"/>
</dbReference>
<dbReference type="PANTHER" id="PTHR15197:SF0">
    <property type="entry name" value="COILIN"/>
    <property type="match status" value="1"/>
</dbReference>
<reference evidence="7 8" key="1">
    <citation type="submission" date="2024-05" db="EMBL/GenBank/DDBJ databases">
        <title>Haplotype-resolved chromosome-level genome assembly of Huyou (Citrus changshanensis).</title>
        <authorList>
            <person name="Miao C."/>
            <person name="Chen W."/>
            <person name="Wu Y."/>
            <person name="Wang L."/>
            <person name="Zhao S."/>
            <person name="Grierson D."/>
            <person name="Xu C."/>
            <person name="Chen K."/>
        </authorList>
    </citation>
    <scope>NUCLEOTIDE SEQUENCE [LARGE SCALE GENOMIC DNA]</scope>
    <source>
        <strain evidence="7">01-14</strain>
        <tissue evidence="7">Leaf</tissue>
    </source>
</reference>
<dbReference type="InterPro" id="IPR001911">
    <property type="entry name" value="Ribosomal_bS21"/>
</dbReference>
<dbReference type="InterPro" id="IPR031722">
    <property type="entry name" value="Coilin_N"/>
</dbReference>
<dbReference type="Proteomes" id="UP001428341">
    <property type="component" value="Unassembled WGS sequence"/>
</dbReference>
<feature type="region of interest" description="Disordered" evidence="4">
    <location>
        <begin position="712"/>
        <end position="731"/>
    </location>
</feature>
<dbReference type="InterPro" id="IPR056398">
    <property type="entry name" value="Tudor_Coilin"/>
</dbReference>
<evidence type="ECO:0008006" key="9">
    <source>
        <dbReference type="Google" id="ProtNLM"/>
    </source>
</evidence>
<feature type="region of interest" description="Disordered" evidence="4">
    <location>
        <begin position="249"/>
        <end position="300"/>
    </location>
</feature>
<dbReference type="GO" id="GO:0000387">
    <property type="term" value="P:spliceosomal snRNP assembly"/>
    <property type="evidence" value="ECO:0007669"/>
    <property type="project" value="TreeGrafter"/>
</dbReference>
<feature type="compositionally biased region" description="Basic residues" evidence="4">
    <location>
        <begin position="275"/>
        <end position="294"/>
    </location>
</feature>
<keyword evidence="2" id="KW-0689">Ribosomal protein</keyword>
<proteinExistence type="inferred from homology"/>
<evidence type="ECO:0000313" key="7">
    <source>
        <dbReference type="EMBL" id="KAK9188827.1"/>
    </source>
</evidence>
<evidence type="ECO:0000256" key="2">
    <source>
        <dbReference type="ARBA" id="ARBA00022980"/>
    </source>
</evidence>
<dbReference type="PANTHER" id="PTHR15197">
    <property type="entry name" value="COILIN P80"/>
    <property type="match status" value="1"/>
</dbReference>
<comment type="caution">
    <text evidence="7">The sequence shown here is derived from an EMBL/GenBank/DDBJ whole genome shotgun (WGS) entry which is preliminary data.</text>
</comment>
<comment type="similarity">
    <text evidence="1">Belongs to the bacterial ribosomal protein bS21 family.</text>
</comment>
<dbReference type="GO" id="GO:0030620">
    <property type="term" value="F:U2 snRNA binding"/>
    <property type="evidence" value="ECO:0007669"/>
    <property type="project" value="TreeGrafter"/>
</dbReference>
<feature type="domain" description="Coilin tudor" evidence="6">
    <location>
        <begin position="551"/>
        <end position="654"/>
    </location>
</feature>
<name>A0AAP0LWS5_9ROSI</name>
<dbReference type="Pfam" id="PF01165">
    <property type="entry name" value="Ribosomal_S21"/>
    <property type="match status" value="1"/>
</dbReference>
<dbReference type="GO" id="GO:0015030">
    <property type="term" value="C:Cajal body"/>
    <property type="evidence" value="ECO:0007669"/>
    <property type="project" value="TreeGrafter"/>
</dbReference>
<evidence type="ECO:0000259" key="5">
    <source>
        <dbReference type="Pfam" id="PF15862"/>
    </source>
</evidence>
<evidence type="ECO:0000256" key="4">
    <source>
        <dbReference type="SAM" id="MobiDB-lite"/>
    </source>
</evidence>
<sequence length="821" mass="92906">MNSVGRQLAGYLTQPSQGLNLFSRNQCQRHQVQQWRGIRVKVFNGNLEQALSWMQRKMQSSGIERLIKREQRHHIKNSEKRVLARKNLERKIRSQDLARKLKAILVKKVRQQRGEEMMEKVRVRVVFEGQHILSEAQKKEGLKKSWILFKPKHLKTISDLADYLLRIFHLHHSSPHGLVLSMDGFVLPPFESTAVFKDNDVVCVRRKREASSELITLDGGADALDAVQIVKQPVQTGLKLLANEEFYQEKGSRDSESEEDDHQKGLEQTPDVNKSSKKRNASKKLQGSKRKKSKLSTAEETPVVFEDVQNVCEVKSGRSSRDRSLLKKDKSSDVQGNQEKWRTPELGETSNCTSKCVPDAKRFSQLQENGKGNVDVSSTPVGTKKFPSRSARRKKAKRQWLREQVKIEKMELHQKQLNSKVILQSADKDGQILSDEHQQPDPVSQGKDNKRLSDGYQQPGPNGDADDDVVPVVIRPGHIRFEPLGKVDDIQTVQQNQTPLETYQWNGITSKKKGQKWGRDKAAFSKKSIYENFDQFSEMPSIEKEISIGKDMEFEKLPPYISLPKEGDVIAYRLIELTSSWTPEPSSFRVGKISWYDSDTNKILLAPVPEYPLAFEKKTDENVSALQSETLYGEDGSLRIDFSLLLDVRIIKHGEKVNEVHVGDQDVVTNFNEVRVGGHDYVTNFNEVHLGDQDVVMNFNVHVGDRDVVMNLGDDRKHGKAHAPAQGNGEVRLGDQVAVSNARDNSSKEKSPAHTQENGKLNAWEEINLALSAKKAELSHVDDQSAKERSKQSSGHRLSYKALRSSALGPTMAFLRSENGL</sequence>
<evidence type="ECO:0000256" key="1">
    <source>
        <dbReference type="ARBA" id="ARBA00006640"/>
    </source>
</evidence>
<accession>A0AAP0LWS5</accession>
<keyword evidence="8" id="KW-1185">Reference proteome</keyword>